<keyword evidence="2" id="KW-1185">Reference proteome</keyword>
<organism evidence="1 2">
    <name type="scientific">Paenibacillus taichungensis</name>
    <dbReference type="NCBI Taxonomy" id="484184"/>
    <lineage>
        <taxon>Bacteria</taxon>
        <taxon>Bacillati</taxon>
        <taxon>Bacillota</taxon>
        <taxon>Bacilli</taxon>
        <taxon>Bacillales</taxon>
        <taxon>Paenibacillaceae</taxon>
        <taxon>Paenibacillus</taxon>
    </lineage>
</organism>
<comment type="caution">
    <text evidence="1">The sequence shown here is derived from an EMBL/GenBank/DDBJ whole genome shotgun (WGS) entry which is preliminary data.</text>
</comment>
<evidence type="ECO:0000313" key="2">
    <source>
        <dbReference type="Proteomes" id="UP000577724"/>
    </source>
</evidence>
<name>A0ABX2MLI1_9BACL</name>
<evidence type="ECO:0000313" key="1">
    <source>
        <dbReference type="EMBL" id="NUU54884.1"/>
    </source>
</evidence>
<dbReference type="Proteomes" id="UP000577724">
    <property type="component" value="Unassembled WGS sequence"/>
</dbReference>
<dbReference type="GeneID" id="97131524"/>
<dbReference type="EMBL" id="JABMCC010000107">
    <property type="protein sequence ID" value="NUU54884.1"/>
    <property type="molecule type" value="Genomic_DNA"/>
</dbReference>
<sequence>MKENQLRWGTSYLIWGVYDPLIKRSYLSLDFNYEELPMDSGRGFYYNLVLNPSASSCIDLGFPMEYLVIDEGQVQIDVITSADDENIEPFISFTKPVSKKFLFGEDAAYAVKTRDEKIRKIETIPCDQKSYDAVKNVFTCLPSYEIVEQALLGSSVLLLDWYEEVKHLEESPFMTQYQAYPTMTIKGSGEIRFILPFTSRVVHLQRLNEHSTMDVIFPGVGSTKESMLIIEALRTSECSGRVVEFGGSVLTIREYMPLKSSESVLYDVELYNGFGERVDLENPLNIVTEAFPNSKILSRRFENDRDLNTYVEGSMKELISICDFSEAITIAKIYKSSDHGFRLLLGFAWAKTPTHKGWEPDSKFNLAISANSGLENVFDVSTFNITLLNN</sequence>
<gene>
    <name evidence="1" type="ORF">HP548_12435</name>
</gene>
<reference evidence="1 2" key="1">
    <citation type="submission" date="2020-05" db="EMBL/GenBank/DDBJ databases">
        <title>Genome Sequencing of Type Strains.</title>
        <authorList>
            <person name="Lemaire J.F."/>
            <person name="Inderbitzin P."/>
            <person name="Gregorio O.A."/>
            <person name="Collins S.B."/>
            <person name="Wespe N."/>
            <person name="Knight-Connoni V."/>
        </authorList>
    </citation>
    <scope>NUCLEOTIDE SEQUENCE [LARGE SCALE GENOMIC DNA]</scope>
    <source>
        <strain evidence="1 2">DSM 19942</strain>
    </source>
</reference>
<accession>A0ABX2MLI1</accession>
<protein>
    <submittedName>
        <fullName evidence="1">Uncharacterized protein</fullName>
    </submittedName>
</protein>
<dbReference type="RefSeq" id="WP_175381819.1">
    <property type="nucleotide sequence ID" value="NZ_JABMCC010000107.1"/>
</dbReference>
<proteinExistence type="predicted"/>